<keyword evidence="4" id="KW-1185">Reference proteome</keyword>
<dbReference type="Proteomes" id="UP000277580">
    <property type="component" value="Unassembled WGS sequence"/>
</dbReference>
<reference evidence="3 4" key="1">
    <citation type="journal article" date="2018" name="Nat. Ecol. Evol.">
        <title>Pezizomycetes genomes reveal the molecular basis of ectomycorrhizal truffle lifestyle.</title>
        <authorList>
            <person name="Murat C."/>
            <person name="Payen T."/>
            <person name="Noel B."/>
            <person name="Kuo A."/>
            <person name="Morin E."/>
            <person name="Chen J."/>
            <person name="Kohler A."/>
            <person name="Krizsan K."/>
            <person name="Balestrini R."/>
            <person name="Da Silva C."/>
            <person name="Montanini B."/>
            <person name="Hainaut M."/>
            <person name="Levati E."/>
            <person name="Barry K.W."/>
            <person name="Belfiori B."/>
            <person name="Cichocki N."/>
            <person name="Clum A."/>
            <person name="Dockter R.B."/>
            <person name="Fauchery L."/>
            <person name="Guy J."/>
            <person name="Iotti M."/>
            <person name="Le Tacon F."/>
            <person name="Lindquist E.A."/>
            <person name="Lipzen A."/>
            <person name="Malagnac F."/>
            <person name="Mello A."/>
            <person name="Molinier V."/>
            <person name="Miyauchi S."/>
            <person name="Poulain J."/>
            <person name="Riccioni C."/>
            <person name="Rubini A."/>
            <person name="Sitrit Y."/>
            <person name="Splivallo R."/>
            <person name="Traeger S."/>
            <person name="Wang M."/>
            <person name="Zifcakova L."/>
            <person name="Wipf D."/>
            <person name="Zambonelli A."/>
            <person name="Paolocci F."/>
            <person name="Nowrousian M."/>
            <person name="Ottonello S."/>
            <person name="Baldrian P."/>
            <person name="Spatafora J.W."/>
            <person name="Henrissat B."/>
            <person name="Nagy L.G."/>
            <person name="Aury J.M."/>
            <person name="Wincker P."/>
            <person name="Grigoriev I.V."/>
            <person name="Bonfante P."/>
            <person name="Martin F.M."/>
        </authorList>
    </citation>
    <scope>NUCLEOTIDE SEQUENCE [LARGE SCALE GENOMIC DNA]</scope>
    <source>
        <strain evidence="3 4">CCBAS932</strain>
    </source>
</reference>
<dbReference type="NCBIfam" id="TIGR01180">
    <property type="entry name" value="aman2_put"/>
    <property type="match status" value="1"/>
</dbReference>
<dbReference type="AlphaFoldDB" id="A0A3N4KN67"/>
<dbReference type="Pfam" id="PF17678">
    <property type="entry name" value="Glyco_hydro_92N"/>
    <property type="match status" value="1"/>
</dbReference>
<feature type="domain" description="Glycosyl hydrolase family 92" evidence="1">
    <location>
        <begin position="251"/>
        <end position="728"/>
    </location>
</feature>
<gene>
    <name evidence="3" type="ORF">P167DRAFT_488585</name>
</gene>
<dbReference type="Pfam" id="PF07971">
    <property type="entry name" value="Glyco_hydro_92"/>
    <property type="match status" value="1"/>
</dbReference>
<dbReference type="PANTHER" id="PTHR12143:SF38">
    <property type="entry name" value="ALPHA-1,2-MANNOSIDASE FAMILY PROTEIN (AFU_ORTHOLOGUE AFUA_5G10520)"/>
    <property type="match status" value="1"/>
</dbReference>
<evidence type="ECO:0000313" key="4">
    <source>
        <dbReference type="Proteomes" id="UP000277580"/>
    </source>
</evidence>
<dbReference type="PANTHER" id="PTHR12143">
    <property type="entry name" value="PEPTIDE N-GLYCANASE PNGASE -RELATED"/>
    <property type="match status" value="1"/>
</dbReference>
<dbReference type="GO" id="GO:0005634">
    <property type="term" value="C:nucleus"/>
    <property type="evidence" value="ECO:0007669"/>
    <property type="project" value="TreeGrafter"/>
</dbReference>
<dbReference type="Gene3D" id="3.30.2080.10">
    <property type="entry name" value="GH92 mannosidase domain"/>
    <property type="match status" value="1"/>
</dbReference>
<dbReference type="FunFam" id="3.30.2080.10:FF:000001">
    <property type="entry name" value="Alpha-1,2-mannosidase subfamily"/>
    <property type="match status" value="1"/>
</dbReference>
<dbReference type="GO" id="GO:0005829">
    <property type="term" value="C:cytosol"/>
    <property type="evidence" value="ECO:0007669"/>
    <property type="project" value="TreeGrafter"/>
</dbReference>
<keyword evidence="3" id="KW-0378">Hydrolase</keyword>
<dbReference type="GO" id="GO:0000224">
    <property type="term" value="F:peptide-N4-(N-acetyl-beta-glucosaminyl)asparagine amidase activity"/>
    <property type="evidence" value="ECO:0007669"/>
    <property type="project" value="TreeGrafter"/>
</dbReference>
<dbReference type="GO" id="GO:0006516">
    <property type="term" value="P:glycoprotein catabolic process"/>
    <property type="evidence" value="ECO:0007669"/>
    <property type="project" value="TreeGrafter"/>
</dbReference>
<feature type="domain" description="Glycosyl hydrolase family 92 N-terminal" evidence="2">
    <location>
        <begin position="1"/>
        <end position="245"/>
    </location>
</feature>
<dbReference type="InParanoid" id="A0A3N4KN67"/>
<dbReference type="EMBL" id="ML119132">
    <property type="protein sequence ID" value="RPB11866.1"/>
    <property type="molecule type" value="Genomic_DNA"/>
</dbReference>
<dbReference type="STRING" id="1392247.A0A3N4KN67"/>
<dbReference type="InterPro" id="IPR005887">
    <property type="entry name" value="GH92_a_mannosidase_put"/>
</dbReference>
<evidence type="ECO:0000259" key="1">
    <source>
        <dbReference type="Pfam" id="PF07971"/>
    </source>
</evidence>
<dbReference type="Gene3D" id="2.70.98.10">
    <property type="match status" value="1"/>
</dbReference>
<dbReference type="InterPro" id="IPR012939">
    <property type="entry name" value="Glyco_hydro_92"/>
</dbReference>
<name>A0A3N4KN67_9PEZI</name>
<evidence type="ECO:0000313" key="3">
    <source>
        <dbReference type="EMBL" id="RPB11866.1"/>
    </source>
</evidence>
<dbReference type="SUPFAM" id="SSF48208">
    <property type="entry name" value="Six-hairpin glycosidases"/>
    <property type="match status" value="1"/>
</dbReference>
<sequence length="745" mass="81296">MGVQNGGNMFPGVTLPFGVVKIGVDMLPATGTADAYSGYLPSGRVTGFSLMHESGTGGAPKYGVVSQLPLTGAVENPLVDNAPLRVGDDEAEVGRYKTTLANGVVTELTAAAHAGMMRHRFAGADGGVHVLVDVSHFLPSFRGQGIEQKYVEGEIEVDAKGKYTGFGVYKGGWNLGEDWKIYFCGTVDKTPSQARTFAGTAVSGETLESFGNATKVSGKKRLGALLSFNSTAGLELVVESKIGISFISTAKACEFKEKEIPESNSFEALVSAAKETWNNEVFSSITTTETDSAKLGLLYSSLYGMFLIPSNRTGENPKWTSTEPYYDDIFTLWDLFRSHTPLMHVLMPHRYEDYIRSLIDVWRHDGYLPDGRSSNFNGRVQGGSNADNVLADAYVKGVRGGINWDDGYKAMVKNAEVAPANNNDAMAPDSSTKEGRGALPDWLEKGYITTKYSRSVSRASEYSLNDFALSQVAKGLGKTDDTEKYLNRSRNWRNHWDAKSTAFGFTGFLSPIDQNGAFPTPAWDPLSCGGCYWGDNYYQALPYEYSFGAHHDMETLIKYMGGDDLFTSRLAKLFEPGANPSGDARFGKTLFNPGNEPSFASPYLFNYVNRQSLSVQKARFIATSYYNTGNEGLPGNSDAGAMQSWLLWNMIGLYPMTGSTTFLIGSPWFAELNLNLGDGKQVSIKTTGGSDTAYYVQSLKVNGEEWDKNWVSWGDIFEKGGTMEFVLGTEMKAWDTGARPPSYAT</sequence>
<organism evidence="3 4">
    <name type="scientific">Morchella conica CCBAS932</name>
    <dbReference type="NCBI Taxonomy" id="1392247"/>
    <lineage>
        <taxon>Eukaryota</taxon>
        <taxon>Fungi</taxon>
        <taxon>Dikarya</taxon>
        <taxon>Ascomycota</taxon>
        <taxon>Pezizomycotina</taxon>
        <taxon>Pezizomycetes</taxon>
        <taxon>Pezizales</taxon>
        <taxon>Morchellaceae</taxon>
        <taxon>Morchella</taxon>
    </lineage>
</organism>
<dbReference type="Gene3D" id="1.20.1050.60">
    <property type="entry name" value="alpha-1,2-mannosidase"/>
    <property type="match status" value="1"/>
</dbReference>
<accession>A0A3N4KN67</accession>
<dbReference type="GO" id="GO:0005975">
    <property type="term" value="P:carbohydrate metabolic process"/>
    <property type="evidence" value="ECO:0007669"/>
    <property type="project" value="InterPro"/>
</dbReference>
<dbReference type="Gene3D" id="1.20.1610.10">
    <property type="entry name" value="alpha-1,2-mannosidases domains"/>
    <property type="match status" value="1"/>
</dbReference>
<dbReference type="OrthoDB" id="449263at2759"/>
<evidence type="ECO:0000259" key="2">
    <source>
        <dbReference type="Pfam" id="PF17678"/>
    </source>
</evidence>
<dbReference type="FunFam" id="1.20.1050.60:FF:000002">
    <property type="entry name" value="Glycosyl hydrolase family 92"/>
    <property type="match status" value="1"/>
</dbReference>
<dbReference type="InterPro" id="IPR050883">
    <property type="entry name" value="PNGase"/>
</dbReference>
<dbReference type="InterPro" id="IPR008928">
    <property type="entry name" value="6-hairpin_glycosidase_sf"/>
</dbReference>
<dbReference type="GO" id="GO:0030246">
    <property type="term" value="F:carbohydrate binding"/>
    <property type="evidence" value="ECO:0007669"/>
    <property type="project" value="InterPro"/>
</dbReference>
<dbReference type="InterPro" id="IPR014718">
    <property type="entry name" value="GH-type_carb-bd"/>
</dbReference>
<dbReference type="InterPro" id="IPR041371">
    <property type="entry name" value="GH92_N"/>
</dbReference>
<protein>
    <submittedName>
        <fullName evidence="3">Family 92 glycosyl hydrolase</fullName>
    </submittedName>
</protein>
<proteinExistence type="predicted"/>